<dbReference type="InterPro" id="IPR003870">
    <property type="entry name" value="DUF222"/>
</dbReference>
<dbReference type="Pfam" id="PF02720">
    <property type="entry name" value="DUF222"/>
    <property type="match status" value="1"/>
</dbReference>
<dbReference type="RefSeq" id="WP_012227351.1">
    <property type="nucleotide sequence ID" value="NZ_HG422565.1"/>
</dbReference>
<dbReference type="EMBL" id="CANL01000025">
    <property type="protein sequence ID" value="CCM63962.1"/>
    <property type="molecule type" value="Genomic_DNA"/>
</dbReference>
<proteinExistence type="predicted"/>
<dbReference type="Gene3D" id="1.10.30.50">
    <property type="match status" value="1"/>
</dbReference>
<organism evidence="2 3">
    <name type="scientific">Candidatus Neomicrothrix parvicella RN1</name>
    <dbReference type="NCBI Taxonomy" id="1229780"/>
    <lineage>
        <taxon>Bacteria</taxon>
        <taxon>Bacillati</taxon>
        <taxon>Actinomycetota</taxon>
        <taxon>Acidimicrobiia</taxon>
        <taxon>Acidimicrobiales</taxon>
        <taxon>Microthrixaceae</taxon>
        <taxon>Candidatus Neomicrothrix</taxon>
    </lineage>
</organism>
<dbReference type="HOGENOM" id="CLU_035116_0_0_11"/>
<protein>
    <recommendedName>
        <fullName evidence="1">DUF222 domain-containing protein</fullName>
    </recommendedName>
</protein>
<comment type="caution">
    <text evidence="2">The sequence shown here is derived from an EMBL/GenBank/DDBJ whole genome shotgun (WGS) entry which is preliminary data.</text>
</comment>
<sequence length="430" mass="47033">MGSIVLLAEAAEAIDTIGNGLDALFATGMSPADDRDAIQWITELETLSRRVAAAQTGLVAVIDRDNLHAADGHASAKVMVRHHAKLSEGDAKARTQVAAACRDLPDVAEAWQAGQVGASQMRVIGEVHANPRVRPEMEARQLRLLDDAKLMSARRFAQTTRSWARLVDQDGPQPAGERNHEGRDFKLIPDPIDASWTLSGSFGSMQGAEMREIFDHFIDAEFKADWAAAKVLVGDRVTKADLERTDAQRRADALHRLFRDAAAAPEGAVPPGFIHNIHWSAETYEELLASLSDNRAPRPDPDTHMCRTPDGFDIDPTEAATNSLLFSFRRMVVDAKGVVIDLGRARRFTGSARTAASGPHQRCVWPGCWVQVSACEIDHLHEHAKGGGTNPTNGIPLCGRHNRWKQKGFTVHREPDGTWRLTRPDGTQAA</sequence>
<dbReference type="Proteomes" id="UP000018291">
    <property type="component" value="Unassembled WGS sequence"/>
</dbReference>
<accession>R4Z5T0</accession>
<dbReference type="CDD" id="cd00085">
    <property type="entry name" value="HNHc"/>
    <property type="match status" value="1"/>
</dbReference>
<dbReference type="STRING" id="1229780.BN381_310058"/>
<dbReference type="InterPro" id="IPR003615">
    <property type="entry name" value="HNH_nuc"/>
</dbReference>
<keyword evidence="3" id="KW-1185">Reference proteome</keyword>
<dbReference type="AlphaFoldDB" id="R4Z5T0"/>
<gene>
    <name evidence="2" type="ORF">BN381_310058</name>
</gene>
<reference evidence="2 3" key="1">
    <citation type="journal article" date="2013" name="ISME J.">
        <title>Metabolic model for the filamentous 'Candidatus Microthrix parvicella' based on genomic and metagenomic analyses.</title>
        <authorList>
            <person name="Jon McIlroy S."/>
            <person name="Kristiansen R."/>
            <person name="Albertsen M."/>
            <person name="Michael Karst S."/>
            <person name="Rossetti S."/>
            <person name="Lund Nielsen J."/>
            <person name="Tandoi V."/>
            <person name="James Seviour R."/>
            <person name="Nielsen P.H."/>
        </authorList>
    </citation>
    <scope>NUCLEOTIDE SEQUENCE [LARGE SCALE GENOMIC DNA]</scope>
    <source>
        <strain evidence="2 3">RN1</strain>
    </source>
</reference>
<evidence type="ECO:0000259" key="1">
    <source>
        <dbReference type="Pfam" id="PF02720"/>
    </source>
</evidence>
<evidence type="ECO:0000313" key="2">
    <source>
        <dbReference type="EMBL" id="CCM63962.1"/>
    </source>
</evidence>
<dbReference type="eggNOG" id="COG1403">
    <property type="taxonomic scope" value="Bacteria"/>
</dbReference>
<name>R4Z5T0_9ACTN</name>
<feature type="domain" description="DUF222" evidence="1">
    <location>
        <begin position="42"/>
        <end position="267"/>
    </location>
</feature>
<evidence type="ECO:0000313" key="3">
    <source>
        <dbReference type="Proteomes" id="UP000018291"/>
    </source>
</evidence>